<dbReference type="GeneID" id="73347715"/>
<accession>A0A9Q8T3B3</accession>
<name>A0A9Q8T3B3_9PEZI</name>
<reference evidence="1" key="1">
    <citation type="journal article" date="2021" name="Mol. Plant Microbe Interact.">
        <title>Complete Genome Sequence of the Plant-Pathogenic Fungus Colletotrichum lupini.</title>
        <authorList>
            <person name="Baroncelli R."/>
            <person name="Pensec F."/>
            <person name="Da Lio D."/>
            <person name="Boufleur T."/>
            <person name="Vicente I."/>
            <person name="Sarrocco S."/>
            <person name="Picot A."/>
            <person name="Baraldi E."/>
            <person name="Sukno S."/>
            <person name="Thon M."/>
            <person name="Le Floch G."/>
        </authorList>
    </citation>
    <scope>NUCLEOTIDE SEQUENCE</scope>
    <source>
        <strain evidence="1">IMI 504893</strain>
    </source>
</reference>
<dbReference type="RefSeq" id="XP_049149851.1">
    <property type="nucleotide sequence ID" value="XM_049292705.1"/>
</dbReference>
<dbReference type="AlphaFoldDB" id="A0A9Q8T3B3"/>
<gene>
    <name evidence="1" type="ORF">CLUP02_13768</name>
</gene>
<dbReference type="EMBL" id="CP019479">
    <property type="protein sequence ID" value="UQC88245.1"/>
    <property type="molecule type" value="Genomic_DNA"/>
</dbReference>
<organism evidence="1 2">
    <name type="scientific">Colletotrichum lupini</name>
    <dbReference type="NCBI Taxonomy" id="145971"/>
    <lineage>
        <taxon>Eukaryota</taxon>
        <taxon>Fungi</taxon>
        <taxon>Dikarya</taxon>
        <taxon>Ascomycota</taxon>
        <taxon>Pezizomycotina</taxon>
        <taxon>Sordariomycetes</taxon>
        <taxon>Hypocreomycetidae</taxon>
        <taxon>Glomerellales</taxon>
        <taxon>Glomerellaceae</taxon>
        <taxon>Colletotrichum</taxon>
        <taxon>Colletotrichum acutatum species complex</taxon>
    </lineage>
</organism>
<sequence length="351" mass="37918">MSPSLQSLLIHRLLVRQAKRALSPSSLPAAVNGQAEYQPVTSIVHGMPILVGWLVGQGGDEEAKVELARAPCSLSLSLFFWSLTCRDTINLPGPCKISYLCPELAIQSGGRGGCGGLPEESGGPTAHFHSRLPTSTTAFKQRKRAIAAQLQPSNNSARFFIFDFFSGKTDFASALLLPEKNPPVLLNPLPSARPRYIECPSRLAVRITLTVGAETSWFVLSSFPEAGLLFPFESFSISCRKAVGLGDFWPHVLHPGCPNLASFDSPQQLRTLSSLWVYLLDPILPRKVLQIDARKGTMRSTLISFGRSASDSRAAAKSGSSVELLRAYTGGMSAREKRVTLGGFDVKGVGY</sequence>
<evidence type="ECO:0000313" key="1">
    <source>
        <dbReference type="EMBL" id="UQC88245.1"/>
    </source>
</evidence>
<evidence type="ECO:0000313" key="2">
    <source>
        <dbReference type="Proteomes" id="UP000830671"/>
    </source>
</evidence>
<protein>
    <submittedName>
        <fullName evidence="1">Uncharacterized protein</fullName>
    </submittedName>
</protein>
<dbReference type="KEGG" id="clup:CLUP02_13768"/>
<proteinExistence type="predicted"/>
<dbReference type="Proteomes" id="UP000830671">
    <property type="component" value="Chromosome 7"/>
</dbReference>
<keyword evidence="2" id="KW-1185">Reference proteome</keyword>